<evidence type="ECO:0000256" key="1">
    <source>
        <dbReference type="ARBA" id="ARBA00022676"/>
    </source>
</evidence>
<dbReference type="PANTHER" id="PTHR30160:SF1">
    <property type="entry name" value="LIPOPOLYSACCHARIDE 1,2-N-ACETYLGLUCOSAMINETRANSFERASE-RELATED"/>
    <property type="match status" value="1"/>
</dbReference>
<dbReference type="eggNOG" id="COG0859">
    <property type="taxonomic scope" value="Bacteria"/>
</dbReference>
<dbReference type="Gene3D" id="3.40.50.2000">
    <property type="entry name" value="Glycogen Phosphorylase B"/>
    <property type="match status" value="2"/>
</dbReference>
<dbReference type="GO" id="GO:0008713">
    <property type="term" value="F:ADP-heptose-lipopolysaccharide heptosyltransferase activity"/>
    <property type="evidence" value="ECO:0007669"/>
    <property type="project" value="TreeGrafter"/>
</dbReference>
<evidence type="ECO:0000256" key="2">
    <source>
        <dbReference type="ARBA" id="ARBA00022679"/>
    </source>
</evidence>
<reference evidence="3 4" key="1">
    <citation type="journal article" date="2012" name="J. Bacteriol.">
        <title>Complete genome sequence of phototrophic betaproteobacterium Rubrivivax gelatinosus IL144.</title>
        <authorList>
            <person name="Nagashima S."/>
            <person name="Kamimura A."/>
            <person name="Shimizu T."/>
            <person name="Nakamura-isaki S."/>
            <person name="Aono E."/>
            <person name="Sakamoto K."/>
            <person name="Ichikawa N."/>
            <person name="Nakazawa H."/>
            <person name="Sekine M."/>
            <person name="Yamazaki S."/>
            <person name="Fujita N."/>
            <person name="Shimada K."/>
            <person name="Hanada S."/>
            <person name="Nagashima K.V.P."/>
        </authorList>
    </citation>
    <scope>NUCLEOTIDE SEQUENCE [LARGE SCALE GENOMIC DNA]</scope>
    <source>
        <strain evidence="4">NBRC 100245 / IL144</strain>
    </source>
</reference>
<protein>
    <recommendedName>
        <fullName evidence="5">Heptosyltransferase-2</fullName>
    </recommendedName>
</protein>
<keyword evidence="1" id="KW-0328">Glycosyltransferase</keyword>
<proteinExistence type="predicted"/>
<dbReference type="SUPFAM" id="SSF53756">
    <property type="entry name" value="UDP-Glycosyltransferase/glycogen phosphorylase"/>
    <property type="match status" value="1"/>
</dbReference>
<evidence type="ECO:0000313" key="4">
    <source>
        <dbReference type="Proteomes" id="UP000007883"/>
    </source>
</evidence>
<evidence type="ECO:0000313" key="3">
    <source>
        <dbReference type="EMBL" id="BAL97475.1"/>
    </source>
</evidence>
<name>I0HWT8_RUBGI</name>
<dbReference type="GO" id="GO:0005829">
    <property type="term" value="C:cytosol"/>
    <property type="evidence" value="ECO:0007669"/>
    <property type="project" value="TreeGrafter"/>
</dbReference>
<dbReference type="STRING" id="983917.RGE_41390"/>
<dbReference type="HOGENOM" id="CLU_038371_0_0_4"/>
<sequence>MRSRPAVLVVRCDAKIGDSLLCLPFIRYVRQSYPEHEIHLLHHASARAIFEQCSDIDRRIEITWNPSSPLSIWHRRKLCAATFEAIEPGVSYDAAFAPRWDYDLFGPFMLWYSGAKQRIGFSSKNNLRRRLRNFGSDSLFTRTVTDVSVRHESIRAIRLLDRDIAGLSKSLPSINYRWSAGDFQCVCERLAALRIDTRRLVALAPGAAGARRQWPLDRFAELGRRYTQALGAEVILLGAPSEAQACERICAEAGVRLQNNFAGRLTLAQNAALLSLVEQFVGNDSGLSHLAAAAGCPSIVQISCHPLTGDDNHANSPLRFGPSSQYATVLQPSVPAAPECKHGCTHDDAPHCILGVTVDQVWDVVVGTRRN</sequence>
<keyword evidence="2" id="KW-0808">Transferase</keyword>
<evidence type="ECO:0008006" key="5">
    <source>
        <dbReference type="Google" id="ProtNLM"/>
    </source>
</evidence>
<dbReference type="InterPro" id="IPR051199">
    <property type="entry name" value="LPS_LOS_Heptosyltrfase"/>
</dbReference>
<organism evidence="3 4">
    <name type="scientific">Rubrivivax gelatinosus (strain NBRC 100245 / IL144)</name>
    <dbReference type="NCBI Taxonomy" id="983917"/>
    <lineage>
        <taxon>Bacteria</taxon>
        <taxon>Pseudomonadati</taxon>
        <taxon>Pseudomonadota</taxon>
        <taxon>Betaproteobacteria</taxon>
        <taxon>Burkholderiales</taxon>
        <taxon>Sphaerotilaceae</taxon>
        <taxon>Rubrivivax</taxon>
    </lineage>
</organism>
<dbReference type="AlphaFoldDB" id="I0HWT8"/>
<dbReference type="KEGG" id="rge:RGE_41390"/>
<dbReference type="GO" id="GO:0009244">
    <property type="term" value="P:lipopolysaccharide core region biosynthetic process"/>
    <property type="evidence" value="ECO:0007669"/>
    <property type="project" value="TreeGrafter"/>
</dbReference>
<gene>
    <name evidence="3" type="ordered locus">RGE_41390</name>
</gene>
<accession>I0HWT8</accession>
<keyword evidence="4" id="KW-1185">Reference proteome</keyword>
<dbReference type="InterPro" id="IPR002201">
    <property type="entry name" value="Glyco_trans_9"/>
</dbReference>
<dbReference type="PANTHER" id="PTHR30160">
    <property type="entry name" value="TETRAACYLDISACCHARIDE 4'-KINASE-RELATED"/>
    <property type="match status" value="1"/>
</dbReference>
<dbReference type="EMBL" id="AP012320">
    <property type="protein sequence ID" value="BAL97475.1"/>
    <property type="molecule type" value="Genomic_DNA"/>
</dbReference>
<dbReference type="Proteomes" id="UP000007883">
    <property type="component" value="Chromosome"/>
</dbReference>
<dbReference type="CDD" id="cd03789">
    <property type="entry name" value="GT9_LPS_heptosyltransferase"/>
    <property type="match status" value="1"/>
</dbReference>
<dbReference type="Pfam" id="PF01075">
    <property type="entry name" value="Glyco_transf_9"/>
    <property type="match status" value="1"/>
</dbReference>